<accession>A0A554LHC9</accession>
<evidence type="ECO:0000313" key="1">
    <source>
        <dbReference type="EMBL" id="TSC92271.1"/>
    </source>
</evidence>
<organism evidence="1 2">
    <name type="scientific">Candidatus Berkelbacteria bacterium Licking1014_7</name>
    <dbReference type="NCBI Taxonomy" id="2017147"/>
    <lineage>
        <taxon>Bacteria</taxon>
        <taxon>Candidatus Berkelbacteria</taxon>
    </lineage>
</organism>
<feature type="non-terminal residue" evidence="1">
    <location>
        <position position="1"/>
    </location>
</feature>
<gene>
    <name evidence="1" type="ORF">CEN89_775</name>
</gene>
<dbReference type="Proteomes" id="UP000315689">
    <property type="component" value="Unassembled WGS sequence"/>
</dbReference>
<proteinExistence type="predicted"/>
<evidence type="ECO:0000313" key="2">
    <source>
        <dbReference type="Proteomes" id="UP000315689"/>
    </source>
</evidence>
<reference evidence="1 2" key="1">
    <citation type="submission" date="2017-07" db="EMBL/GenBank/DDBJ databases">
        <title>Mechanisms for carbon and nitrogen cycling indicate functional differentiation within the Candidate Phyla Radiation.</title>
        <authorList>
            <person name="Danczak R.E."/>
            <person name="Johnston M.D."/>
            <person name="Kenah C."/>
            <person name="Slattery M."/>
            <person name="Wrighton K.C."/>
            <person name="Wilkins M.J."/>
        </authorList>
    </citation>
    <scope>NUCLEOTIDE SEQUENCE [LARGE SCALE GENOMIC DNA]</scope>
    <source>
        <strain evidence="1">Licking1014_7</strain>
    </source>
</reference>
<comment type="caution">
    <text evidence="1">The sequence shown here is derived from an EMBL/GenBank/DDBJ whole genome shotgun (WGS) entry which is preliminary data.</text>
</comment>
<dbReference type="AlphaFoldDB" id="A0A554LHC9"/>
<name>A0A554LHC9_9BACT</name>
<sequence>RWALSNLIVKIIWQKDGLKLSSGFIVGDRRQAAIDLKTELDRLIGKKE</sequence>
<protein>
    <submittedName>
        <fullName evidence="1">Uncharacterized protein</fullName>
    </submittedName>
</protein>
<dbReference type="EMBL" id="VMGK01000039">
    <property type="protein sequence ID" value="TSC92271.1"/>
    <property type="molecule type" value="Genomic_DNA"/>
</dbReference>